<dbReference type="RefSeq" id="WP_157708433.1">
    <property type="nucleotide sequence ID" value="NZ_CP034348.1"/>
</dbReference>
<keyword evidence="3" id="KW-0813">Transport</keyword>
<feature type="transmembrane region" description="Helical" evidence="8">
    <location>
        <begin position="143"/>
        <end position="162"/>
    </location>
</feature>
<feature type="transmembrane region" description="Helical" evidence="8">
    <location>
        <begin position="325"/>
        <end position="349"/>
    </location>
</feature>
<evidence type="ECO:0000256" key="3">
    <source>
        <dbReference type="ARBA" id="ARBA00022448"/>
    </source>
</evidence>
<dbReference type="InterPro" id="IPR000060">
    <property type="entry name" value="BCCT_transptr"/>
</dbReference>
<keyword evidence="5 8" id="KW-0812">Transmembrane</keyword>
<gene>
    <name evidence="9" type="ORF">EI983_16350</name>
</gene>
<sequence>MREWIGPLSIRGHDMRQFDQHDDTRISETAALVIGRAPLWNISDPLQINTVQRGVYEGFNLVVSVCAKLLVVCMVIFLVMLPDVSARLLELLKTATLTVFASWYVYVLALILLSCFVIACLPVSKRLRLGPDGVLPEHSTKSWLAMMFCAGIGIGTLAFAVSEPVSHFLINPDILAGTMETGGAAAVSSAMRFVYLHYGFSAWATYAIVGLALGLACHRHGQPMTMRSGLVAILGKRLEGSAGHVIDVISILAVIAGITTTIVIGLEQICSGLSMLTGSRFFADNSGNPPLIALFTALVVLTAVAIASIVSGVERGVKWVSQLGFVLFFTVLAVFVVFGGGVRVLGVLADGTVTYLKSVAVHATTIYDPKISAASSAQRDWQGDWTIFYWAWWIAFAPFVGMFVAQISRGRTLREFILGTMIAPAFMCFIWFAGTGGTALMLELDGTAAGAILSAEHAYRLYETVDIMLSPGVAAVFKAVLVLLFLILIVASASAAIIAIKSIGAGGSKLAETPFHSILWAFVIAANAGAIMAVGGVASIRDVMIVSALPSSMILALMLVSVCVGIFKESRGFPRLRFPSIPS</sequence>
<protein>
    <submittedName>
        <fullName evidence="9">BCCT family transporter</fullName>
    </submittedName>
</protein>
<dbReference type="Pfam" id="PF02028">
    <property type="entry name" value="BCCT"/>
    <property type="match status" value="1"/>
</dbReference>
<feature type="transmembrane region" description="Helical" evidence="8">
    <location>
        <begin position="291"/>
        <end position="313"/>
    </location>
</feature>
<dbReference type="GO" id="GO:0005886">
    <property type="term" value="C:plasma membrane"/>
    <property type="evidence" value="ECO:0007669"/>
    <property type="project" value="UniProtKB-SubCell"/>
</dbReference>
<comment type="similarity">
    <text evidence="2">Belongs to the BCCT transporter (TC 2.A.15) family.</text>
</comment>
<feature type="transmembrane region" description="Helical" evidence="8">
    <location>
        <begin position="544"/>
        <end position="567"/>
    </location>
</feature>
<feature type="transmembrane region" description="Helical" evidence="8">
    <location>
        <begin position="245"/>
        <end position="266"/>
    </location>
</feature>
<feature type="transmembrane region" description="Helical" evidence="8">
    <location>
        <begin position="475"/>
        <end position="498"/>
    </location>
</feature>
<keyword evidence="7 8" id="KW-0472">Membrane</keyword>
<evidence type="ECO:0000313" key="10">
    <source>
        <dbReference type="Proteomes" id="UP000428330"/>
    </source>
</evidence>
<evidence type="ECO:0000256" key="1">
    <source>
        <dbReference type="ARBA" id="ARBA00004651"/>
    </source>
</evidence>
<keyword evidence="6 8" id="KW-1133">Transmembrane helix</keyword>
<evidence type="ECO:0000256" key="4">
    <source>
        <dbReference type="ARBA" id="ARBA00022475"/>
    </source>
</evidence>
<comment type="subcellular location">
    <subcellularLocation>
        <location evidence="1">Cell membrane</location>
        <topology evidence="1">Multi-pass membrane protein</topology>
    </subcellularLocation>
</comment>
<feature type="transmembrane region" description="Helical" evidence="8">
    <location>
        <begin position="518"/>
        <end position="538"/>
    </location>
</feature>
<name>A0A6I6IU71_9RHOB</name>
<keyword evidence="4" id="KW-1003">Cell membrane</keyword>
<evidence type="ECO:0000256" key="2">
    <source>
        <dbReference type="ARBA" id="ARBA00005658"/>
    </source>
</evidence>
<dbReference type="Proteomes" id="UP000428330">
    <property type="component" value="Chromosome"/>
</dbReference>
<dbReference type="PANTHER" id="PTHR30047:SF7">
    <property type="entry name" value="HIGH-AFFINITY CHOLINE TRANSPORT PROTEIN"/>
    <property type="match status" value="1"/>
</dbReference>
<dbReference type="KEGG" id="rom:EI983_16350"/>
<evidence type="ECO:0000256" key="8">
    <source>
        <dbReference type="SAM" id="Phobius"/>
    </source>
</evidence>
<evidence type="ECO:0000313" key="9">
    <source>
        <dbReference type="EMBL" id="QGX99752.1"/>
    </source>
</evidence>
<feature type="transmembrane region" description="Helical" evidence="8">
    <location>
        <begin position="387"/>
        <end position="404"/>
    </location>
</feature>
<dbReference type="PROSITE" id="PS01303">
    <property type="entry name" value="BCCT"/>
    <property type="match status" value="1"/>
</dbReference>
<feature type="transmembrane region" description="Helical" evidence="8">
    <location>
        <begin position="416"/>
        <end position="434"/>
    </location>
</feature>
<evidence type="ECO:0000256" key="7">
    <source>
        <dbReference type="ARBA" id="ARBA00023136"/>
    </source>
</evidence>
<reference evidence="10" key="1">
    <citation type="submission" date="2018-12" db="EMBL/GenBank/DDBJ databases">
        <title>Complete genome sequence of Roseovarius sp. MME-070.</title>
        <authorList>
            <person name="Nam Y.-D."/>
            <person name="Kang J."/>
            <person name="Chung W.-H."/>
            <person name="Park Y.S."/>
        </authorList>
    </citation>
    <scope>NUCLEOTIDE SEQUENCE [LARGE SCALE GENOMIC DNA]</scope>
    <source>
        <strain evidence="10">MME-070</strain>
    </source>
</reference>
<dbReference type="AlphaFoldDB" id="A0A6I6IU71"/>
<accession>A0A6I6IU71</accession>
<feature type="transmembrane region" description="Helical" evidence="8">
    <location>
        <begin position="101"/>
        <end position="123"/>
    </location>
</feature>
<proteinExistence type="inferred from homology"/>
<dbReference type="InterPro" id="IPR018093">
    <property type="entry name" value="BCCT_CS"/>
</dbReference>
<dbReference type="OrthoDB" id="9775735at2"/>
<dbReference type="EMBL" id="CP034348">
    <property type="protein sequence ID" value="QGX99752.1"/>
    <property type="molecule type" value="Genomic_DNA"/>
</dbReference>
<dbReference type="GO" id="GO:0022857">
    <property type="term" value="F:transmembrane transporter activity"/>
    <property type="evidence" value="ECO:0007669"/>
    <property type="project" value="InterPro"/>
</dbReference>
<evidence type="ECO:0000256" key="6">
    <source>
        <dbReference type="ARBA" id="ARBA00022989"/>
    </source>
</evidence>
<feature type="transmembrane region" description="Helical" evidence="8">
    <location>
        <begin position="59"/>
        <end position="81"/>
    </location>
</feature>
<feature type="transmembrane region" description="Helical" evidence="8">
    <location>
        <begin position="195"/>
        <end position="217"/>
    </location>
</feature>
<dbReference type="PANTHER" id="PTHR30047">
    <property type="entry name" value="HIGH-AFFINITY CHOLINE TRANSPORT PROTEIN-RELATED"/>
    <property type="match status" value="1"/>
</dbReference>
<organism evidence="9 10">
    <name type="scientific">Roseovarius faecimaris</name>
    <dbReference type="NCBI Taxonomy" id="2494550"/>
    <lineage>
        <taxon>Bacteria</taxon>
        <taxon>Pseudomonadati</taxon>
        <taxon>Pseudomonadota</taxon>
        <taxon>Alphaproteobacteria</taxon>
        <taxon>Rhodobacterales</taxon>
        <taxon>Roseobacteraceae</taxon>
        <taxon>Roseovarius</taxon>
    </lineage>
</organism>
<evidence type="ECO:0000256" key="5">
    <source>
        <dbReference type="ARBA" id="ARBA00022692"/>
    </source>
</evidence>
<keyword evidence="10" id="KW-1185">Reference proteome</keyword>